<dbReference type="EMBL" id="AP022870">
    <property type="protein sequence ID" value="BCB78299.1"/>
    <property type="molecule type" value="Genomic_DNA"/>
</dbReference>
<reference evidence="1 2" key="2">
    <citation type="submission" date="2020-03" db="EMBL/GenBank/DDBJ databases">
        <authorList>
            <person name="Ichikawa N."/>
            <person name="Kimura A."/>
            <person name="Kitahashi Y."/>
            <person name="Uohara A."/>
        </authorList>
    </citation>
    <scope>NUCLEOTIDE SEQUENCE [LARGE SCALE GENOMIC DNA]</scope>
    <source>
        <strain evidence="1 2">NBRC 107702</strain>
    </source>
</reference>
<organism evidence="1 2">
    <name type="scientific">Phytohabitans flavus</name>
    <dbReference type="NCBI Taxonomy" id="1076124"/>
    <lineage>
        <taxon>Bacteria</taxon>
        <taxon>Bacillati</taxon>
        <taxon>Actinomycetota</taxon>
        <taxon>Actinomycetes</taxon>
        <taxon>Micromonosporales</taxon>
        <taxon>Micromonosporaceae</taxon>
    </lineage>
</organism>
<sequence length="77" mass="8223">MISVPIGSEVCGATAMAQLEGPVAVMTGRASPVIGVDELNVTYGDFHAVKDLSFHVERGSSTHCSVRTVRGRPRPWK</sequence>
<dbReference type="Proteomes" id="UP000502508">
    <property type="component" value="Chromosome"/>
</dbReference>
<evidence type="ECO:0000313" key="1">
    <source>
        <dbReference type="EMBL" id="BCB78299.1"/>
    </source>
</evidence>
<evidence type="ECO:0000313" key="2">
    <source>
        <dbReference type="Proteomes" id="UP000502508"/>
    </source>
</evidence>
<keyword evidence="2" id="KW-1185">Reference proteome</keyword>
<protein>
    <submittedName>
        <fullName evidence="1">Uncharacterized protein</fullName>
    </submittedName>
</protein>
<gene>
    <name evidence="1" type="ORF">Pflav_047090</name>
</gene>
<proteinExistence type="predicted"/>
<accession>A0A6F8XWX5</accession>
<dbReference type="AlphaFoldDB" id="A0A6F8XWX5"/>
<reference evidence="1 2" key="1">
    <citation type="submission" date="2020-03" db="EMBL/GenBank/DDBJ databases">
        <title>Whole genome shotgun sequence of Phytohabitans flavus NBRC 107702.</title>
        <authorList>
            <person name="Komaki H."/>
            <person name="Tamura T."/>
        </authorList>
    </citation>
    <scope>NUCLEOTIDE SEQUENCE [LARGE SCALE GENOMIC DNA]</scope>
    <source>
        <strain evidence="1 2">NBRC 107702</strain>
    </source>
</reference>
<dbReference type="KEGG" id="pfla:Pflav_047090"/>
<name>A0A6F8XWX5_9ACTN</name>